<gene>
    <name evidence="1" type="ORF">M9458_057104</name>
</gene>
<dbReference type="PANTHER" id="PTHR35617:SF3">
    <property type="entry name" value="CORE-BINDING (CB) DOMAIN-CONTAINING PROTEIN"/>
    <property type="match status" value="1"/>
</dbReference>
<keyword evidence="2" id="KW-1185">Reference proteome</keyword>
<dbReference type="EMBL" id="JAMKFB020000736">
    <property type="protein sequence ID" value="KAL0147598.1"/>
    <property type="molecule type" value="Genomic_DNA"/>
</dbReference>
<feature type="non-terminal residue" evidence="1">
    <location>
        <position position="1"/>
    </location>
</feature>
<organism evidence="1 2">
    <name type="scientific">Cirrhinus mrigala</name>
    <name type="common">Mrigala</name>
    <dbReference type="NCBI Taxonomy" id="683832"/>
    <lineage>
        <taxon>Eukaryota</taxon>
        <taxon>Metazoa</taxon>
        <taxon>Chordata</taxon>
        <taxon>Craniata</taxon>
        <taxon>Vertebrata</taxon>
        <taxon>Euteleostomi</taxon>
        <taxon>Actinopterygii</taxon>
        <taxon>Neopterygii</taxon>
        <taxon>Teleostei</taxon>
        <taxon>Ostariophysi</taxon>
        <taxon>Cypriniformes</taxon>
        <taxon>Cyprinidae</taxon>
        <taxon>Labeoninae</taxon>
        <taxon>Labeonini</taxon>
        <taxon>Cirrhinus</taxon>
    </lineage>
</organism>
<accession>A0ABD0MEX0</accession>
<protein>
    <submittedName>
        <fullName evidence="1">Uncharacterized protein</fullName>
    </submittedName>
</protein>
<dbReference type="Proteomes" id="UP001529510">
    <property type="component" value="Unassembled WGS sequence"/>
</dbReference>
<dbReference type="AlphaFoldDB" id="A0ABD0MEX0"/>
<evidence type="ECO:0000313" key="1">
    <source>
        <dbReference type="EMBL" id="KAL0147598.1"/>
    </source>
</evidence>
<comment type="caution">
    <text evidence="1">The sequence shown here is derived from an EMBL/GenBank/DDBJ whole genome shotgun (WGS) entry which is preliminary data.</text>
</comment>
<sequence>THRDVRLQWCFPFCKRSWSVGCPLQLSVYVTAIAAYHDAVDGVSIGKHQLVVRFLRGARRVNPPRLHLVPSWDLSVALRGLRGPPFEPLVSVELKFLSLKTSLLTALASIKRVGDLQAFSVNEACLEFGPDYVPKVPTTPFRDQVVNLQALPPEEADPASALLCPVRALRIYVDHTRSFRRSEQLFVCFGGQQKGNAVSKQRLAHWVVDAISLAYESQGEPCPLGV</sequence>
<proteinExistence type="predicted"/>
<name>A0ABD0MEX0_CIRMR</name>
<dbReference type="PANTHER" id="PTHR35617">
    <property type="entry name" value="PHAGE_INTEGRASE DOMAIN-CONTAINING PROTEIN"/>
    <property type="match status" value="1"/>
</dbReference>
<evidence type="ECO:0000313" key="2">
    <source>
        <dbReference type="Proteomes" id="UP001529510"/>
    </source>
</evidence>
<reference evidence="1 2" key="1">
    <citation type="submission" date="2024-05" db="EMBL/GenBank/DDBJ databases">
        <title>Genome sequencing and assembly of Indian major carp, Cirrhinus mrigala (Hamilton, 1822).</title>
        <authorList>
            <person name="Mohindra V."/>
            <person name="Chowdhury L.M."/>
            <person name="Lal K."/>
            <person name="Jena J.K."/>
        </authorList>
    </citation>
    <scope>NUCLEOTIDE SEQUENCE [LARGE SCALE GENOMIC DNA]</scope>
    <source>
        <strain evidence="1">CM1030</strain>
        <tissue evidence="1">Blood</tissue>
    </source>
</reference>